<dbReference type="Gene3D" id="1.10.10.10">
    <property type="entry name" value="Winged helix-like DNA-binding domain superfamily/Winged helix DNA-binding domain"/>
    <property type="match status" value="1"/>
</dbReference>
<feature type="binding site" evidence="1">
    <location>
        <position position="121"/>
    </location>
    <ligand>
        <name>Zn(2+)</name>
        <dbReference type="ChEBI" id="CHEBI:29105"/>
    </ligand>
</feature>
<comment type="cofactor">
    <cofactor evidence="1">
        <name>Zn(2+)</name>
        <dbReference type="ChEBI" id="CHEBI:29105"/>
    </cofactor>
    <text evidence="1">Binds 1 zinc ion per subunit.</text>
</comment>
<feature type="binding site" evidence="1">
    <location>
        <position position="124"/>
    </location>
    <ligand>
        <name>Zn(2+)</name>
        <dbReference type="ChEBI" id="CHEBI:29105"/>
    </ligand>
</feature>
<dbReference type="InterPro" id="IPR036390">
    <property type="entry name" value="WH_DNA-bd_sf"/>
</dbReference>
<dbReference type="GO" id="GO:0045892">
    <property type="term" value="P:negative regulation of DNA-templated transcription"/>
    <property type="evidence" value="ECO:0007669"/>
    <property type="project" value="TreeGrafter"/>
</dbReference>
<dbReference type="GO" id="GO:0000976">
    <property type="term" value="F:transcription cis-regulatory region binding"/>
    <property type="evidence" value="ECO:0007669"/>
    <property type="project" value="TreeGrafter"/>
</dbReference>
<dbReference type="SUPFAM" id="SSF46785">
    <property type="entry name" value="Winged helix' DNA-binding domain"/>
    <property type="match status" value="1"/>
</dbReference>
<dbReference type="GO" id="GO:1900376">
    <property type="term" value="P:regulation of secondary metabolite biosynthetic process"/>
    <property type="evidence" value="ECO:0007669"/>
    <property type="project" value="TreeGrafter"/>
</dbReference>
<dbReference type="PANTHER" id="PTHR33202:SF7">
    <property type="entry name" value="FERRIC UPTAKE REGULATION PROTEIN"/>
    <property type="match status" value="1"/>
</dbReference>
<reference evidence="2 3" key="1">
    <citation type="submission" date="2020-02" db="EMBL/GenBank/DDBJ databases">
        <title>Complete genome of Muricauda sp. 501str8.</title>
        <authorList>
            <person name="Dong B."/>
            <person name="Zhu S."/>
            <person name="Yang J."/>
            <person name="Chen J."/>
        </authorList>
    </citation>
    <scope>NUCLEOTIDE SEQUENCE [LARGE SCALE GENOMIC DNA]</scope>
    <source>
        <strain evidence="2 3">501str8</strain>
    </source>
</reference>
<dbReference type="GO" id="GO:0008270">
    <property type="term" value="F:zinc ion binding"/>
    <property type="evidence" value="ECO:0007669"/>
    <property type="project" value="TreeGrafter"/>
</dbReference>
<dbReference type="Proteomes" id="UP000502928">
    <property type="component" value="Chromosome"/>
</dbReference>
<keyword evidence="1" id="KW-0479">Metal-binding</keyword>
<dbReference type="Pfam" id="PF01475">
    <property type="entry name" value="FUR"/>
    <property type="match status" value="1"/>
</dbReference>
<dbReference type="RefSeq" id="WP_166250074.1">
    <property type="nucleotide sequence ID" value="NZ_CP049616.1"/>
</dbReference>
<proteinExistence type="predicted"/>
<organism evidence="2 3">
    <name type="scientific">Flagellimonas oceani</name>
    <dbReference type="NCBI Taxonomy" id="2698672"/>
    <lineage>
        <taxon>Bacteria</taxon>
        <taxon>Pseudomonadati</taxon>
        <taxon>Bacteroidota</taxon>
        <taxon>Flavobacteriia</taxon>
        <taxon>Flavobacteriales</taxon>
        <taxon>Flavobacteriaceae</taxon>
        <taxon>Flagellimonas</taxon>
    </lineage>
</organism>
<dbReference type="KEGG" id="mut:GVT53_19110"/>
<dbReference type="EMBL" id="CP049616">
    <property type="protein sequence ID" value="QII46702.1"/>
    <property type="molecule type" value="Genomic_DNA"/>
</dbReference>
<evidence type="ECO:0000256" key="1">
    <source>
        <dbReference type="PIRSR" id="PIRSR602481-1"/>
    </source>
</evidence>
<dbReference type="GO" id="GO:0003700">
    <property type="term" value="F:DNA-binding transcription factor activity"/>
    <property type="evidence" value="ECO:0007669"/>
    <property type="project" value="InterPro"/>
</dbReference>
<keyword evidence="1" id="KW-0862">Zinc</keyword>
<accession>A0A6G7J8D3</accession>
<feature type="binding site" evidence="1">
    <location>
        <position position="90"/>
    </location>
    <ligand>
        <name>Zn(2+)</name>
        <dbReference type="ChEBI" id="CHEBI:29105"/>
    </ligand>
</feature>
<dbReference type="InterPro" id="IPR036388">
    <property type="entry name" value="WH-like_DNA-bd_sf"/>
</dbReference>
<dbReference type="PANTHER" id="PTHR33202">
    <property type="entry name" value="ZINC UPTAKE REGULATION PROTEIN"/>
    <property type="match status" value="1"/>
</dbReference>
<dbReference type="InterPro" id="IPR002481">
    <property type="entry name" value="FUR"/>
</dbReference>
<dbReference type="AlphaFoldDB" id="A0A6G7J8D3"/>
<gene>
    <name evidence="2" type="ORF">GVT53_19110</name>
</gene>
<name>A0A6G7J8D3_9FLAO</name>
<sequence>MGVIRKTKKVEALRQMFAETDKAISVVTLVDTLKGSMNKSTVYRILERLEEDGIVHSFNDTDGLKWYASCKGCSEKEHSDAHPHFKCTHCGNMECLPVDVQIPTISEYAIESSEIILVGECADCRA</sequence>
<evidence type="ECO:0000313" key="3">
    <source>
        <dbReference type="Proteomes" id="UP000502928"/>
    </source>
</evidence>
<evidence type="ECO:0000313" key="2">
    <source>
        <dbReference type="EMBL" id="QII46702.1"/>
    </source>
</evidence>
<feature type="binding site" evidence="1">
    <location>
        <position position="87"/>
    </location>
    <ligand>
        <name>Zn(2+)</name>
        <dbReference type="ChEBI" id="CHEBI:29105"/>
    </ligand>
</feature>
<keyword evidence="3" id="KW-1185">Reference proteome</keyword>
<protein>
    <submittedName>
        <fullName evidence="2">Transcriptional regulator</fullName>
    </submittedName>
</protein>